<reference evidence="2" key="3">
    <citation type="submission" date="2015-04" db="UniProtKB">
        <authorList>
            <consortium name="EnsemblPlants"/>
        </authorList>
    </citation>
    <scope>IDENTIFICATION</scope>
</reference>
<dbReference type="AlphaFoldDB" id="A0A0D9WTD3"/>
<name>A0A0D9WTD3_9ORYZ</name>
<keyword evidence="3" id="KW-1185">Reference proteome</keyword>
<proteinExistence type="predicted"/>
<organism evidence="2 3">
    <name type="scientific">Leersia perrieri</name>
    <dbReference type="NCBI Taxonomy" id="77586"/>
    <lineage>
        <taxon>Eukaryota</taxon>
        <taxon>Viridiplantae</taxon>
        <taxon>Streptophyta</taxon>
        <taxon>Embryophyta</taxon>
        <taxon>Tracheophyta</taxon>
        <taxon>Spermatophyta</taxon>
        <taxon>Magnoliopsida</taxon>
        <taxon>Liliopsida</taxon>
        <taxon>Poales</taxon>
        <taxon>Poaceae</taxon>
        <taxon>BOP clade</taxon>
        <taxon>Oryzoideae</taxon>
        <taxon>Oryzeae</taxon>
        <taxon>Oryzinae</taxon>
        <taxon>Leersia</taxon>
    </lineage>
</organism>
<evidence type="ECO:0000256" key="1">
    <source>
        <dbReference type="SAM" id="MobiDB-lite"/>
    </source>
</evidence>
<dbReference type="EnsemblPlants" id="LPERR06G20900.1">
    <property type="protein sequence ID" value="LPERR06G20900.1"/>
    <property type="gene ID" value="LPERR06G20900"/>
</dbReference>
<reference evidence="2 3" key="1">
    <citation type="submission" date="2012-08" db="EMBL/GenBank/DDBJ databases">
        <title>Oryza genome evolution.</title>
        <authorList>
            <person name="Wing R.A."/>
        </authorList>
    </citation>
    <scope>NUCLEOTIDE SEQUENCE</scope>
</reference>
<dbReference type="eggNOG" id="ENOG502R66B">
    <property type="taxonomic scope" value="Eukaryota"/>
</dbReference>
<dbReference type="HOGENOM" id="CLU_2389404_0_0_1"/>
<feature type="region of interest" description="Disordered" evidence="1">
    <location>
        <begin position="20"/>
        <end position="53"/>
    </location>
</feature>
<accession>A0A0D9WTD3</accession>
<evidence type="ECO:0000313" key="3">
    <source>
        <dbReference type="Proteomes" id="UP000032180"/>
    </source>
</evidence>
<protein>
    <submittedName>
        <fullName evidence="2">Uncharacterized protein</fullName>
    </submittedName>
</protein>
<dbReference type="Gramene" id="LPERR06G20900.1">
    <property type="protein sequence ID" value="LPERR06G20900.1"/>
    <property type="gene ID" value="LPERR06G20900"/>
</dbReference>
<dbReference type="Proteomes" id="UP000032180">
    <property type="component" value="Chromosome 6"/>
</dbReference>
<reference evidence="3" key="2">
    <citation type="submission" date="2013-12" db="EMBL/GenBank/DDBJ databases">
        <authorList>
            <person name="Yu Y."/>
            <person name="Lee S."/>
            <person name="de Baynast K."/>
            <person name="Wissotski M."/>
            <person name="Liu L."/>
            <person name="Talag J."/>
            <person name="Goicoechea J."/>
            <person name="Angelova A."/>
            <person name="Jetty R."/>
            <person name="Kudrna D."/>
            <person name="Golser W."/>
            <person name="Rivera L."/>
            <person name="Zhang J."/>
            <person name="Wing R."/>
        </authorList>
    </citation>
    <scope>NUCLEOTIDE SEQUENCE</scope>
</reference>
<evidence type="ECO:0000313" key="2">
    <source>
        <dbReference type="EnsemblPlants" id="LPERR06G20900.1"/>
    </source>
</evidence>
<sequence length="94" mass="10629">MCNGRDCKRESAFRAASLLRERDAATTKAKHQQQQPSVVDGRGRNGENLAETEAVRATARAIAWEAETRKRHAAEETEIMRTEKLMHLLIWGPN</sequence>